<dbReference type="SUPFAM" id="SSF51430">
    <property type="entry name" value="NAD(P)-linked oxidoreductase"/>
    <property type="match status" value="1"/>
</dbReference>
<sequence>MRAALSLTSRIKLNDGNSIPIFGLGLYRAEASTVTTNIVAKATELGYRLFDTAELYKNEQQTGDGLKAAQVKPSREEIFISTKVFTTEGGRHHFLQTFEQSLKKLQVDYIDLYFIHSPQGGHVLEVYDAMLELQKTGKIKSVGVSNFGVKHLEWLINAGRPLPVVNQIELHPWWPNEDIVDYCRKKNIAIMAYSPLAKARVLNDTFVQNLAKKYHKTPAQILLRWSIQNGFITIPKTSNTERLKENMDIFDFALESDDMKALLEYGKMHAANTGWDPTTNSEVKFGPMDRIHTEM</sequence>
<dbReference type="AlphaFoldDB" id="A0A814PTZ2"/>
<dbReference type="InterPro" id="IPR020471">
    <property type="entry name" value="AKR"/>
</dbReference>
<organism evidence="8 11">
    <name type="scientific">Didymodactylos carnosus</name>
    <dbReference type="NCBI Taxonomy" id="1234261"/>
    <lineage>
        <taxon>Eukaryota</taxon>
        <taxon>Metazoa</taxon>
        <taxon>Spiralia</taxon>
        <taxon>Gnathifera</taxon>
        <taxon>Rotifera</taxon>
        <taxon>Eurotatoria</taxon>
        <taxon>Bdelloidea</taxon>
        <taxon>Philodinida</taxon>
        <taxon>Philodinidae</taxon>
        <taxon>Didymodactylos</taxon>
    </lineage>
</organism>
<feature type="domain" description="NADP-dependent oxidoreductase" evidence="6">
    <location>
        <begin position="36"/>
        <end position="198"/>
    </location>
</feature>
<dbReference type="Proteomes" id="UP000677228">
    <property type="component" value="Unassembled WGS sequence"/>
</dbReference>
<keyword evidence="2" id="KW-0560">Oxidoreductase</keyword>
<dbReference type="EMBL" id="CAJOBC010005768">
    <property type="protein sequence ID" value="CAF3875216.1"/>
    <property type="molecule type" value="Genomic_DNA"/>
</dbReference>
<dbReference type="InterPro" id="IPR018170">
    <property type="entry name" value="Aldo/ket_reductase_CS"/>
</dbReference>
<dbReference type="Proteomes" id="UP000682733">
    <property type="component" value="Unassembled WGS sequence"/>
</dbReference>
<dbReference type="PROSITE" id="PS00062">
    <property type="entry name" value="ALDOKETO_REDUCTASE_2"/>
    <property type="match status" value="1"/>
</dbReference>
<feature type="binding site" evidence="4">
    <location>
        <position position="116"/>
    </location>
    <ligand>
        <name>substrate</name>
    </ligand>
</feature>
<accession>A0A814PTZ2</accession>
<dbReference type="PRINTS" id="PR00069">
    <property type="entry name" value="ALDKETRDTASE"/>
</dbReference>
<dbReference type="CDD" id="cd19071">
    <property type="entry name" value="AKR_AKR1-5-like"/>
    <property type="match status" value="1"/>
</dbReference>
<dbReference type="PIRSF" id="PIRSF000097">
    <property type="entry name" value="AKR"/>
    <property type="match status" value="1"/>
</dbReference>
<dbReference type="GO" id="GO:0016491">
    <property type="term" value="F:oxidoreductase activity"/>
    <property type="evidence" value="ECO:0007669"/>
    <property type="project" value="UniProtKB-KW"/>
</dbReference>
<dbReference type="OrthoDB" id="416253at2759"/>
<evidence type="ECO:0000256" key="1">
    <source>
        <dbReference type="ARBA" id="ARBA00007905"/>
    </source>
</evidence>
<feature type="site" description="Lowers pKa of active site Tyr" evidence="5">
    <location>
        <position position="83"/>
    </location>
</feature>
<comment type="caution">
    <text evidence="8">The sequence shown here is derived from an EMBL/GenBank/DDBJ whole genome shotgun (WGS) entry which is preliminary data.</text>
</comment>
<dbReference type="Proteomes" id="UP000681722">
    <property type="component" value="Unassembled WGS sequence"/>
</dbReference>
<evidence type="ECO:0000256" key="3">
    <source>
        <dbReference type="PIRSR" id="PIRSR000097-1"/>
    </source>
</evidence>
<evidence type="ECO:0000313" key="9">
    <source>
        <dbReference type="EMBL" id="CAF3663251.1"/>
    </source>
</evidence>
<dbReference type="InterPro" id="IPR023210">
    <property type="entry name" value="NADP_OxRdtase_dom"/>
</dbReference>
<protein>
    <recommendedName>
        <fullName evidence="6">NADP-dependent oxidoreductase domain-containing protein</fullName>
    </recommendedName>
</protein>
<evidence type="ECO:0000256" key="5">
    <source>
        <dbReference type="PIRSR" id="PIRSR000097-3"/>
    </source>
</evidence>
<dbReference type="EMBL" id="CAJOBA010002897">
    <property type="protein sequence ID" value="CAF3663251.1"/>
    <property type="molecule type" value="Genomic_DNA"/>
</dbReference>
<evidence type="ECO:0000313" key="11">
    <source>
        <dbReference type="Proteomes" id="UP000663829"/>
    </source>
</evidence>
<feature type="domain" description="NADP-dependent oxidoreductase" evidence="6">
    <location>
        <begin position="208"/>
        <end position="262"/>
    </location>
</feature>
<evidence type="ECO:0000313" key="10">
    <source>
        <dbReference type="EMBL" id="CAF3875216.1"/>
    </source>
</evidence>
<dbReference type="PANTHER" id="PTHR43827">
    <property type="entry name" value="2,5-DIKETO-D-GLUCONIC ACID REDUCTASE"/>
    <property type="match status" value="1"/>
</dbReference>
<gene>
    <name evidence="8" type="ORF">GPM918_LOCUS19221</name>
    <name evidence="7" type="ORF">OVA965_LOCUS8539</name>
    <name evidence="10" type="ORF">SRO942_LOCUS19220</name>
    <name evidence="9" type="ORF">TMI583_LOCUS8535</name>
</gene>
<reference evidence="8" key="1">
    <citation type="submission" date="2021-02" db="EMBL/GenBank/DDBJ databases">
        <authorList>
            <person name="Nowell W R."/>
        </authorList>
    </citation>
    <scope>NUCLEOTIDE SEQUENCE</scope>
</reference>
<keyword evidence="11" id="KW-1185">Reference proteome</keyword>
<name>A0A814PTZ2_9BILA</name>
<dbReference type="InterPro" id="IPR036812">
    <property type="entry name" value="NAD(P)_OxRdtase_dom_sf"/>
</dbReference>
<proteinExistence type="inferred from homology"/>
<evidence type="ECO:0000313" key="7">
    <source>
        <dbReference type="EMBL" id="CAF0879374.1"/>
    </source>
</evidence>
<dbReference type="Gene3D" id="3.20.20.100">
    <property type="entry name" value="NADP-dependent oxidoreductase domain"/>
    <property type="match status" value="1"/>
</dbReference>
<dbReference type="FunFam" id="3.20.20.100:FF:000015">
    <property type="entry name" value="Oxidoreductase, aldo/keto reductase family"/>
    <property type="match status" value="1"/>
</dbReference>
<feature type="active site" description="Proton donor" evidence="3">
    <location>
        <position position="56"/>
    </location>
</feature>
<dbReference type="EMBL" id="CAJNOQ010005767">
    <property type="protein sequence ID" value="CAF1110801.1"/>
    <property type="molecule type" value="Genomic_DNA"/>
</dbReference>
<dbReference type="Proteomes" id="UP000663829">
    <property type="component" value="Unassembled WGS sequence"/>
</dbReference>
<dbReference type="Pfam" id="PF00248">
    <property type="entry name" value="Aldo_ket_red"/>
    <property type="match status" value="2"/>
</dbReference>
<comment type="similarity">
    <text evidence="1">Belongs to the aldo/keto reductase family.</text>
</comment>
<dbReference type="PANTHER" id="PTHR43827:SF13">
    <property type="entry name" value="ALDO_KETO REDUCTASE FAMILY PROTEIN"/>
    <property type="match status" value="1"/>
</dbReference>
<evidence type="ECO:0000313" key="8">
    <source>
        <dbReference type="EMBL" id="CAF1110801.1"/>
    </source>
</evidence>
<dbReference type="EMBL" id="CAJNOK010002896">
    <property type="protein sequence ID" value="CAF0879374.1"/>
    <property type="molecule type" value="Genomic_DNA"/>
</dbReference>
<dbReference type="PROSITE" id="PS00063">
    <property type="entry name" value="ALDOKETO_REDUCTASE_3"/>
    <property type="match status" value="1"/>
</dbReference>
<evidence type="ECO:0000256" key="4">
    <source>
        <dbReference type="PIRSR" id="PIRSR000097-2"/>
    </source>
</evidence>
<evidence type="ECO:0000259" key="6">
    <source>
        <dbReference type="Pfam" id="PF00248"/>
    </source>
</evidence>
<evidence type="ECO:0000256" key="2">
    <source>
        <dbReference type="ARBA" id="ARBA00023002"/>
    </source>
</evidence>